<organism evidence="2 3">
    <name type="scientific">Terrisporobacter glycolicus ATCC 14880 = DSM 1288</name>
    <dbReference type="NCBI Taxonomy" id="1121315"/>
    <lineage>
        <taxon>Bacteria</taxon>
        <taxon>Bacillati</taxon>
        <taxon>Bacillota</taxon>
        <taxon>Clostridia</taxon>
        <taxon>Peptostreptococcales</taxon>
        <taxon>Peptostreptococcaceae</taxon>
        <taxon>Terrisporobacter</taxon>
    </lineage>
</organism>
<keyword evidence="3" id="KW-1185">Reference proteome</keyword>
<keyword evidence="1" id="KW-0175">Coiled coil</keyword>
<reference evidence="2 3" key="1">
    <citation type="journal article" date="2023" name="PLoS ONE">
        <title>Genome-based metabolic and phylogenomic analysis of three Terrisporobacter species.</title>
        <authorList>
            <person name="Boer T."/>
            <person name="Bengelsdorf F.R."/>
            <person name="Bomeke M."/>
            <person name="Daniel R."/>
            <person name="Poehlein A."/>
        </authorList>
    </citation>
    <scope>NUCLEOTIDE SEQUENCE [LARGE SCALE GENOMIC DNA]</scope>
    <source>
        <strain evidence="2 3">DSM 1288</strain>
    </source>
</reference>
<evidence type="ECO:0000313" key="2">
    <source>
        <dbReference type="EMBL" id="WWD82351.1"/>
    </source>
</evidence>
<evidence type="ECO:0000256" key="1">
    <source>
        <dbReference type="SAM" id="Coils"/>
    </source>
</evidence>
<evidence type="ECO:0000313" key="3">
    <source>
        <dbReference type="Proteomes" id="UP001348492"/>
    </source>
</evidence>
<proteinExistence type="predicted"/>
<dbReference type="RefSeq" id="WP_018592270.1">
    <property type="nucleotide sequence ID" value="NZ_CP117523.1"/>
</dbReference>
<feature type="coiled-coil region" evidence="1">
    <location>
        <begin position="106"/>
        <end position="133"/>
    </location>
</feature>
<name>A0ABZ2ER47_9FIRM</name>
<accession>A0ABZ2ER47</accession>
<protein>
    <submittedName>
        <fullName evidence="2">Uncharacterized protein</fullName>
    </submittedName>
</protein>
<dbReference type="Proteomes" id="UP001348492">
    <property type="component" value="Chromosome"/>
</dbReference>
<gene>
    <name evidence="2" type="ORF">TEGL_07290</name>
</gene>
<sequence>MSIDLNEKVSGKYWIRKVIKENNGSVLNERIINRDTRIESIEWLSPLENENFREYMLNSPSLLEKLNNNGVALKKEDLSFWPQREPVWDGIGLAAIKDSQEKMIVLVENKSSIKELRSKLASTNENNKRLILDSMKETYDELGIKGDFNKWFDTYYQIANRFTFMHQLMKKGYKVKLVFLNIVDDHMYKNISKAKWVEEYCKMLNEFMGERFVPRDVVIIDLNVHEEK</sequence>
<dbReference type="EMBL" id="CP117523">
    <property type="protein sequence ID" value="WWD82351.1"/>
    <property type="molecule type" value="Genomic_DNA"/>
</dbReference>